<reference evidence="2" key="2">
    <citation type="submission" date="2021-02" db="EMBL/GenBank/DDBJ databases">
        <authorList>
            <person name="Kimball J.A."/>
            <person name="Haas M.W."/>
            <person name="Macchietto M."/>
            <person name="Kono T."/>
            <person name="Duquette J."/>
            <person name="Shao M."/>
        </authorList>
    </citation>
    <scope>NUCLEOTIDE SEQUENCE</scope>
    <source>
        <tissue evidence="2">Fresh leaf tissue</tissue>
    </source>
</reference>
<evidence type="ECO:0000313" key="3">
    <source>
        <dbReference type="Proteomes" id="UP000729402"/>
    </source>
</evidence>
<sequence>MRKEGHLSTMAQPIKFLFSILGDVHLQAGADQDSNTPDSNTANRMDPIPIASSAVEAQDSAASSVNHGSENSSSVPDDYTSALYVFEAVHGLLNRAEALVASKNVSGGAAAASAAMAQHSTPIPSPRHRKNARFLHRPEDPSHHDVATTSAMADGVASAKRRKTRPPVDDAEPTMPMHEKEQIARMLSSLWTEVPAPKHIAYFMRRECSWWPGALSPTAARWWSTSSPRKTPLCFG</sequence>
<reference evidence="2" key="1">
    <citation type="journal article" date="2021" name="bioRxiv">
        <title>Whole Genome Assembly and Annotation of Northern Wild Rice, Zizania palustris L., Supports a Whole Genome Duplication in the Zizania Genus.</title>
        <authorList>
            <person name="Haas M."/>
            <person name="Kono T."/>
            <person name="Macchietto M."/>
            <person name="Millas R."/>
            <person name="McGilp L."/>
            <person name="Shao M."/>
            <person name="Duquette J."/>
            <person name="Hirsch C.N."/>
            <person name="Kimball J."/>
        </authorList>
    </citation>
    <scope>NUCLEOTIDE SEQUENCE</scope>
    <source>
        <tissue evidence="2">Fresh leaf tissue</tissue>
    </source>
</reference>
<proteinExistence type="predicted"/>
<accession>A0A8J5VFR3</accession>
<gene>
    <name evidence="2" type="ORF">GUJ93_ZPchr0008g13969</name>
</gene>
<dbReference type="OrthoDB" id="687880at2759"/>
<organism evidence="2 3">
    <name type="scientific">Zizania palustris</name>
    <name type="common">Northern wild rice</name>
    <dbReference type="NCBI Taxonomy" id="103762"/>
    <lineage>
        <taxon>Eukaryota</taxon>
        <taxon>Viridiplantae</taxon>
        <taxon>Streptophyta</taxon>
        <taxon>Embryophyta</taxon>
        <taxon>Tracheophyta</taxon>
        <taxon>Spermatophyta</taxon>
        <taxon>Magnoliopsida</taxon>
        <taxon>Liliopsida</taxon>
        <taxon>Poales</taxon>
        <taxon>Poaceae</taxon>
        <taxon>BOP clade</taxon>
        <taxon>Oryzoideae</taxon>
        <taxon>Oryzeae</taxon>
        <taxon>Zizaniinae</taxon>
        <taxon>Zizania</taxon>
    </lineage>
</organism>
<comment type="caution">
    <text evidence="2">The sequence shown here is derived from an EMBL/GenBank/DDBJ whole genome shotgun (WGS) entry which is preliminary data.</text>
</comment>
<feature type="region of interest" description="Disordered" evidence="1">
    <location>
        <begin position="55"/>
        <end position="76"/>
    </location>
</feature>
<evidence type="ECO:0000313" key="2">
    <source>
        <dbReference type="EMBL" id="KAG8046128.1"/>
    </source>
</evidence>
<dbReference type="EMBL" id="JAAALK010000290">
    <property type="protein sequence ID" value="KAG8046128.1"/>
    <property type="molecule type" value="Genomic_DNA"/>
</dbReference>
<name>A0A8J5VFR3_ZIZPA</name>
<feature type="compositionally biased region" description="Low complexity" evidence="1">
    <location>
        <begin position="63"/>
        <end position="75"/>
    </location>
</feature>
<evidence type="ECO:0000256" key="1">
    <source>
        <dbReference type="SAM" id="MobiDB-lite"/>
    </source>
</evidence>
<keyword evidence="3" id="KW-1185">Reference proteome</keyword>
<feature type="region of interest" description="Disordered" evidence="1">
    <location>
        <begin position="137"/>
        <end position="174"/>
    </location>
</feature>
<protein>
    <submittedName>
        <fullName evidence="2">Uncharacterized protein</fullName>
    </submittedName>
</protein>
<feature type="compositionally biased region" description="Basic and acidic residues" evidence="1">
    <location>
        <begin position="137"/>
        <end position="146"/>
    </location>
</feature>
<dbReference type="AlphaFoldDB" id="A0A8J5VFR3"/>
<dbReference type="Proteomes" id="UP000729402">
    <property type="component" value="Unassembled WGS sequence"/>
</dbReference>